<evidence type="ECO:0000259" key="2">
    <source>
        <dbReference type="Pfam" id="PF17996"/>
    </source>
</evidence>
<proteinExistence type="predicted"/>
<evidence type="ECO:0000313" key="3">
    <source>
        <dbReference type="EMBL" id="AIZ15629.1"/>
    </source>
</evidence>
<dbReference type="PANTHER" id="PTHR37834">
    <property type="entry name" value="GDSL-LIKE LIPASE/ACYLHYDROLASE DOMAIN PROTEIN (AFU_ORTHOLOGUE AFUA_2G00620)"/>
    <property type="match status" value="1"/>
</dbReference>
<dbReference type="Pfam" id="PF17996">
    <property type="entry name" value="CE2_N"/>
    <property type="match status" value="1"/>
</dbReference>
<dbReference type="KEGG" id="bpsp:AH67_00690"/>
<dbReference type="HOGENOM" id="CLU_042506_2_1_11"/>
<dbReference type="OrthoDB" id="9801375at2"/>
<gene>
    <name evidence="3" type="ORF">AH67_00690</name>
</gene>
<organism evidence="3 4">
    <name type="scientific">Bifidobacterium pseudolongum PV8-2</name>
    <dbReference type="NCBI Taxonomy" id="1447715"/>
    <lineage>
        <taxon>Bacteria</taxon>
        <taxon>Bacillati</taxon>
        <taxon>Actinomycetota</taxon>
        <taxon>Actinomycetes</taxon>
        <taxon>Bifidobacteriales</taxon>
        <taxon>Bifidobacteriaceae</taxon>
        <taxon>Bifidobacterium</taxon>
    </lineage>
</organism>
<evidence type="ECO:0000313" key="4">
    <source>
        <dbReference type="Proteomes" id="UP000030636"/>
    </source>
</evidence>
<dbReference type="PANTHER" id="PTHR37834:SF2">
    <property type="entry name" value="ESTERASE, SGNH HYDROLASE-TYPE"/>
    <property type="match status" value="1"/>
</dbReference>
<dbReference type="Gene3D" id="2.60.120.260">
    <property type="entry name" value="Galactose-binding domain-like"/>
    <property type="match status" value="1"/>
</dbReference>
<accession>A0A0A7I9Y0</accession>
<dbReference type="AlphaFoldDB" id="A0A0A7I9Y0"/>
<dbReference type="Pfam" id="PF13472">
    <property type="entry name" value="Lipase_GDSL_2"/>
    <property type="match status" value="1"/>
</dbReference>
<dbReference type="InterPro" id="IPR013830">
    <property type="entry name" value="SGNH_hydro"/>
</dbReference>
<dbReference type="STRING" id="1447715.AH67_00690"/>
<evidence type="ECO:0000259" key="1">
    <source>
        <dbReference type="Pfam" id="PF13472"/>
    </source>
</evidence>
<name>A0A0A7I9Y0_9BIFI</name>
<dbReference type="Proteomes" id="UP000030636">
    <property type="component" value="Chromosome"/>
</dbReference>
<feature type="domain" description="Carbohydrate esterase 2 N-terminal" evidence="2">
    <location>
        <begin position="14"/>
        <end position="134"/>
    </location>
</feature>
<protein>
    <submittedName>
        <fullName evidence="3">Electron transporter RnfD</fullName>
    </submittedName>
</protein>
<keyword evidence="4" id="KW-1185">Reference proteome</keyword>
<reference evidence="3 4" key="1">
    <citation type="journal article" date="2015" name="Genome Announc.">
        <title>Bifidobacterium pseudolongum Strain PV8-2, Isolated from a Stool Sample of an Anemic Kenyan Infant.</title>
        <authorList>
            <person name="Vazquez-Gutierrez P."/>
            <person name="Lacroix C."/>
            <person name="Chassard C."/>
            <person name="Klumpp J."/>
            <person name="Stevens M.J."/>
            <person name="Jans C."/>
        </authorList>
    </citation>
    <scope>NUCLEOTIDE SEQUENCE [LARGE SCALE GENOMIC DNA]</scope>
    <source>
        <strain evidence="3 4">PV8-2</strain>
    </source>
</reference>
<dbReference type="Gene3D" id="3.40.50.1110">
    <property type="entry name" value="SGNH hydrolase"/>
    <property type="match status" value="1"/>
</dbReference>
<dbReference type="InterPro" id="IPR036514">
    <property type="entry name" value="SGNH_hydro_sf"/>
</dbReference>
<dbReference type="RefSeq" id="WP_039170856.1">
    <property type="nucleotide sequence ID" value="NZ_CP007457.1"/>
</dbReference>
<dbReference type="InterPro" id="IPR040794">
    <property type="entry name" value="CE2_N"/>
</dbReference>
<dbReference type="InterPro" id="IPR052762">
    <property type="entry name" value="PCW_deacetylase/CE"/>
</dbReference>
<feature type="domain" description="SGNH hydrolase-type esterase" evidence="1">
    <location>
        <begin position="148"/>
        <end position="319"/>
    </location>
</feature>
<sequence length="367" mass="40930">MQFISASDESLRTQGRITATADGGQLWVYPYTQAHFRFTGRTLAVRLRNHWNYGDIRLGVIIDNTQYSVRIPSPAEPDMPANCAEDPETGMLTLTIADHLPTIEHEAVVFKRQDGGMHYLEFAGVLVDGDARVSAPAQAPSERRIEIYGDSVSCGERNEAVLYTGKADPDVDLSGYSNSWYSYGAVAARKLGADLRIIAQGGAPLLDGIGWFNAPDYIGMESIWNRTAYNPAISEPIMWDFHDYDPHVVVIALGQNDSHPEDFMARDYTGETAVHWRARYADFIHALRAQYPDAHIVCTTTVLEHDANWDRAIDEVVAECNDPQVTHFAYSRAGTGTPGHPRIAEDEEMARELCAYLESFGAELWER</sequence>
<dbReference type="SUPFAM" id="SSF52266">
    <property type="entry name" value="SGNH hydrolase"/>
    <property type="match status" value="1"/>
</dbReference>
<dbReference type="EMBL" id="CP007457">
    <property type="protein sequence ID" value="AIZ15629.1"/>
    <property type="molecule type" value="Genomic_DNA"/>
</dbReference>